<reference evidence="1" key="1">
    <citation type="submission" date="2022-07" db="EMBL/GenBank/DDBJ databases">
        <title>Genome Sequence of Lecanicillium saksenae.</title>
        <authorList>
            <person name="Buettner E."/>
        </authorList>
    </citation>
    <scope>NUCLEOTIDE SEQUENCE</scope>
    <source>
        <strain evidence="1">VT-O1</strain>
    </source>
</reference>
<organism evidence="1 2">
    <name type="scientific">Lecanicillium saksenae</name>
    <dbReference type="NCBI Taxonomy" id="468837"/>
    <lineage>
        <taxon>Eukaryota</taxon>
        <taxon>Fungi</taxon>
        <taxon>Dikarya</taxon>
        <taxon>Ascomycota</taxon>
        <taxon>Pezizomycotina</taxon>
        <taxon>Sordariomycetes</taxon>
        <taxon>Hypocreomycetidae</taxon>
        <taxon>Hypocreales</taxon>
        <taxon>Cordycipitaceae</taxon>
        <taxon>Lecanicillium</taxon>
    </lineage>
</organism>
<protein>
    <submittedName>
        <fullName evidence="1">Uncharacterized protein</fullName>
    </submittedName>
</protein>
<comment type="caution">
    <text evidence="1">The sequence shown here is derived from an EMBL/GenBank/DDBJ whole genome shotgun (WGS) entry which is preliminary data.</text>
</comment>
<evidence type="ECO:0000313" key="1">
    <source>
        <dbReference type="EMBL" id="KAJ3498606.1"/>
    </source>
</evidence>
<proteinExistence type="predicted"/>
<gene>
    <name evidence="1" type="ORF">NLG97_g982</name>
</gene>
<keyword evidence="2" id="KW-1185">Reference proteome</keyword>
<name>A0ACC1R950_9HYPO</name>
<sequence>MTFQADAPTVERAVQSTTIQEFINHGKNIAYKSFGFPKSGNYAYYSPQEIGLFAEKAVCHYHSKGISTRKGAADAAVVGLVLSPGIESVVSYLALTRMGHTVLLLAPQLEAEAIQHLAHEANCKIILNAVKDGPGYKSLRLVTLNELAQKENLFWALKCCVLPHQDEPAVIIHSSGTTGQPKLIPKSHRSIMEMLRNTSSALHDKNILVGSWLHWLGGYCMMLFAFVKCGSHVCWPSEDCANSRESAKNIILQTNPDIVVCNSWLLMSAVHDVEALEALKRCSLVTNIGGVLPPAVAGILTQNGVRLTTGYGMSELPLSLSSTANAGDLLFWDYLQIVPSMALHLRFRLLREEEGNTENGNERFYELIILPSLPGMDKKWATDSDGSHHTGDIFIKHPTQESYRCLGRLTDMVRVAPNSTDVIPLHARTYESIIESHCTEIIDAAVLYGDERPSVVILLFVRCSATTLSDERIIDKVWSVIESEAQTAQMASLVELKKAMLVVIRDQKVPRTSKGDVVRAQTFLQFSSFIDSVL</sequence>
<evidence type="ECO:0000313" key="2">
    <source>
        <dbReference type="Proteomes" id="UP001148737"/>
    </source>
</evidence>
<accession>A0ACC1R950</accession>
<dbReference type="Proteomes" id="UP001148737">
    <property type="component" value="Unassembled WGS sequence"/>
</dbReference>
<dbReference type="EMBL" id="JANAKD010000042">
    <property type="protein sequence ID" value="KAJ3498606.1"/>
    <property type="molecule type" value="Genomic_DNA"/>
</dbReference>